<evidence type="ECO:0008006" key="2">
    <source>
        <dbReference type="Google" id="ProtNLM"/>
    </source>
</evidence>
<comment type="caution">
    <text evidence="1">The sequence shown here is derived from an EMBL/GenBank/DDBJ whole genome shotgun (WGS) entry which is preliminary data.</text>
</comment>
<gene>
    <name evidence="1" type="ORF">SDC9_189982</name>
</gene>
<dbReference type="EMBL" id="VSSQ01100146">
    <property type="protein sequence ID" value="MPN42425.1"/>
    <property type="molecule type" value="Genomic_DNA"/>
</dbReference>
<reference evidence="1" key="1">
    <citation type="submission" date="2019-08" db="EMBL/GenBank/DDBJ databases">
        <authorList>
            <person name="Kucharzyk K."/>
            <person name="Murdoch R.W."/>
            <person name="Higgins S."/>
            <person name="Loffler F."/>
        </authorList>
    </citation>
    <scope>NUCLEOTIDE SEQUENCE</scope>
</reference>
<sequence length="108" mass="11556">MFSYPVISPVADSGNFVVAYLSAINPEQSDTSKYELRVMDRDGSNVKKLFPGEGVQGLSPQSVVWAPSGETQSVIAFIAQGNLEFVDPDTGAITQITGDGSVSKIDWK</sequence>
<organism evidence="1">
    <name type="scientific">bioreactor metagenome</name>
    <dbReference type="NCBI Taxonomy" id="1076179"/>
    <lineage>
        <taxon>unclassified sequences</taxon>
        <taxon>metagenomes</taxon>
        <taxon>ecological metagenomes</taxon>
    </lineage>
</organism>
<accession>A0A645HTN4</accession>
<evidence type="ECO:0000313" key="1">
    <source>
        <dbReference type="EMBL" id="MPN42425.1"/>
    </source>
</evidence>
<protein>
    <recommendedName>
        <fullName evidence="2">Dipeptidylpeptidase IV N-terminal domain-containing protein</fullName>
    </recommendedName>
</protein>
<name>A0A645HTN4_9ZZZZ</name>
<dbReference type="Gene3D" id="2.120.10.30">
    <property type="entry name" value="TolB, C-terminal domain"/>
    <property type="match status" value="1"/>
</dbReference>
<dbReference type="AlphaFoldDB" id="A0A645HTN4"/>
<proteinExistence type="predicted"/>
<dbReference type="InterPro" id="IPR011042">
    <property type="entry name" value="6-blade_b-propeller_TolB-like"/>
</dbReference>
<dbReference type="SUPFAM" id="SSF69304">
    <property type="entry name" value="Tricorn protease N-terminal domain"/>
    <property type="match status" value="1"/>
</dbReference>